<dbReference type="SUPFAM" id="SSF52972">
    <property type="entry name" value="ITPase-like"/>
    <property type="match status" value="1"/>
</dbReference>
<feature type="active site" description="Proton acceptor" evidence="4">
    <location>
        <position position="75"/>
    </location>
</feature>
<comment type="function">
    <text evidence="4">Nucleoside triphosphate pyrophosphatase that hydrolyzes dTTP and UTP. May have a dual role in cell division arrest and in preventing the incorporation of modified nucleotides into cellular nucleic acids.</text>
</comment>
<evidence type="ECO:0000256" key="2">
    <source>
        <dbReference type="ARBA" id="ARBA00022801"/>
    </source>
</evidence>
<comment type="catalytic activity">
    <reaction evidence="4">
        <text>UTP + H2O = UMP + diphosphate + H(+)</text>
        <dbReference type="Rhea" id="RHEA:29395"/>
        <dbReference type="ChEBI" id="CHEBI:15377"/>
        <dbReference type="ChEBI" id="CHEBI:15378"/>
        <dbReference type="ChEBI" id="CHEBI:33019"/>
        <dbReference type="ChEBI" id="CHEBI:46398"/>
        <dbReference type="ChEBI" id="CHEBI:57865"/>
        <dbReference type="EC" id="3.6.1.9"/>
    </reaction>
</comment>
<evidence type="ECO:0000313" key="6">
    <source>
        <dbReference type="Proteomes" id="UP000679691"/>
    </source>
</evidence>
<gene>
    <name evidence="5" type="primary">maf</name>
    <name evidence="5" type="ORF">J5U18_05755</name>
</gene>
<organism evidence="5 6">
    <name type="scientific">Rhinopithecimicrobium faecis</name>
    <dbReference type="NCBI Taxonomy" id="2820698"/>
    <lineage>
        <taxon>Bacteria</taxon>
        <taxon>Pseudomonadati</taxon>
        <taxon>Bacteroidota</taxon>
        <taxon>Sphingobacteriia</taxon>
        <taxon>Sphingobacteriales</taxon>
        <taxon>Sphingobacteriaceae</taxon>
        <taxon>Rhinopithecimicrobium</taxon>
    </lineage>
</organism>
<dbReference type="Gene3D" id="3.90.950.10">
    <property type="match status" value="1"/>
</dbReference>
<keyword evidence="6" id="KW-1185">Reference proteome</keyword>
<dbReference type="NCBIfam" id="TIGR00172">
    <property type="entry name" value="maf"/>
    <property type="match status" value="1"/>
</dbReference>
<comment type="catalytic activity">
    <reaction evidence="4">
        <text>dTTP + H2O = dTMP + diphosphate + H(+)</text>
        <dbReference type="Rhea" id="RHEA:28534"/>
        <dbReference type="ChEBI" id="CHEBI:15377"/>
        <dbReference type="ChEBI" id="CHEBI:15378"/>
        <dbReference type="ChEBI" id="CHEBI:33019"/>
        <dbReference type="ChEBI" id="CHEBI:37568"/>
        <dbReference type="ChEBI" id="CHEBI:63528"/>
        <dbReference type="EC" id="3.6.1.9"/>
    </reaction>
</comment>
<dbReference type="PANTHER" id="PTHR43213">
    <property type="entry name" value="BIFUNCTIONAL DTTP/UTP PYROPHOSPHATASE/METHYLTRANSFERASE PROTEIN-RELATED"/>
    <property type="match status" value="1"/>
</dbReference>
<comment type="caution">
    <text evidence="5">The sequence shown here is derived from an EMBL/GenBank/DDBJ whole genome shotgun (WGS) entry which is preliminary data.</text>
</comment>
<dbReference type="GO" id="GO:0047429">
    <property type="term" value="F:nucleoside triphosphate diphosphatase activity"/>
    <property type="evidence" value="ECO:0007669"/>
    <property type="project" value="UniProtKB-EC"/>
</dbReference>
<comment type="caution">
    <text evidence="4">Lacks conserved residue(s) required for the propagation of feature annotation.</text>
</comment>
<dbReference type="InterPro" id="IPR003697">
    <property type="entry name" value="Maf-like"/>
</dbReference>
<feature type="site" description="Important for substrate specificity" evidence="4">
    <location>
        <position position="159"/>
    </location>
</feature>
<dbReference type="EC" id="3.6.1.9" evidence="4"/>
<evidence type="ECO:0000256" key="3">
    <source>
        <dbReference type="ARBA" id="ARBA00023080"/>
    </source>
</evidence>
<evidence type="ECO:0000313" key="5">
    <source>
        <dbReference type="EMBL" id="MBP3943068.1"/>
    </source>
</evidence>
<dbReference type="AlphaFoldDB" id="A0A8T4HCJ7"/>
<dbReference type="PANTHER" id="PTHR43213:SF5">
    <property type="entry name" value="BIFUNCTIONAL DTTP_UTP PYROPHOSPHATASE_METHYLTRANSFERASE PROTEIN-RELATED"/>
    <property type="match status" value="1"/>
</dbReference>
<dbReference type="GO" id="GO:0009117">
    <property type="term" value="P:nucleotide metabolic process"/>
    <property type="evidence" value="ECO:0007669"/>
    <property type="project" value="UniProtKB-KW"/>
</dbReference>
<dbReference type="InterPro" id="IPR010916">
    <property type="entry name" value="TonB_box_CS"/>
</dbReference>
<evidence type="ECO:0000256" key="4">
    <source>
        <dbReference type="HAMAP-Rule" id="MF_00528"/>
    </source>
</evidence>
<dbReference type="HAMAP" id="MF_00528">
    <property type="entry name" value="Maf"/>
    <property type="match status" value="1"/>
</dbReference>
<comment type="similarity">
    <text evidence="4">Belongs to the Maf family. YhdE subfamily.</text>
</comment>
<dbReference type="PROSITE" id="PS00430">
    <property type="entry name" value="TONB_DEPENDENT_REC_1"/>
    <property type="match status" value="1"/>
</dbReference>
<dbReference type="RefSeq" id="WP_353546556.1">
    <property type="nucleotide sequence ID" value="NZ_JAGKSB010000005.1"/>
</dbReference>
<feature type="site" description="Important for substrate specificity" evidence="4">
    <location>
        <position position="76"/>
    </location>
</feature>
<evidence type="ECO:0000256" key="1">
    <source>
        <dbReference type="ARBA" id="ARBA00001968"/>
    </source>
</evidence>
<comment type="cofactor">
    <cofactor evidence="1 4">
        <name>a divalent metal cation</name>
        <dbReference type="ChEBI" id="CHEBI:60240"/>
    </cofactor>
</comment>
<dbReference type="Pfam" id="PF02545">
    <property type="entry name" value="Maf"/>
    <property type="match status" value="1"/>
</dbReference>
<protein>
    <recommendedName>
        <fullName evidence="4">dTTP/UTP pyrophosphatase</fullName>
        <shortName evidence="4">dTTPase/UTPase</shortName>
        <ecNumber evidence="4">3.6.1.9</ecNumber>
    </recommendedName>
    <alternativeName>
        <fullName evidence="4">Nucleoside triphosphate pyrophosphatase</fullName>
    </alternativeName>
    <alternativeName>
        <fullName evidence="4">Nucleotide pyrophosphatase</fullName>
        <shortName evidence="4">Nucleotide PPase</shortName>
    </alternativeName>
</protein>
<dbReference type="InterPro" id="IPR029001">
    <property type="entry name" value="ITPase-like_fam"/>
</dbReference>
<feature type="site" description="Important for substrate specificity" evidence="4">
    <location>
        <position position="18"/>
    </location>
</feature>
<keyword evidence="2 4" id="KW-0378">Hydrolase</keyword>
<keyword evidence="3 4" id="KW-0546">Nucleotide metabolism</keyword>
<dbReference type="CDD" id="cd00555">
    <property type="entry name" value="Maf"/>
    <property type="match status" value="1"/>
</dbReference>
<keyword evidence="4" id="KW-0963">Cytoplasm</keyword>
<sequence length="192" mass="21190">MLENIAKYPIILGSNSPRRKELLASMGITATVLVRETDESYDASLSAREIVTHIARQKALAFEADFRDSLVITADTIVVSAAGRIIGKPASREEAIYEIQQLSAAKHRVMTAVAILHLGKVHTFVEETAVTFYPLTAEEISYYVDTFQPYDKAGSYGIQEWIGAIGIEKLEGSYHTVVGLPTARLYQLLKTL</sequence>
<dbReference type="EMBL" id="JAGKSB010000005">
    <property type="protein sequence ID" value="MBP3943068.1"/>
    <property type="molecule type" value="Genomic_DNA"/>
</dbReference>
<name>A0A8T4HCJ7_9SPHI</name>
<reference evidence="5" key="1">
    <citation type="submission" date="2021-03" db="EMBL/GenBank/DDBJ databases">
        <authorList>
            <person name="Lu T."/>
            <person name="Wang Q."/>
            <person name="Han X."/>
        </authorList>
    </citation>
    <scope>NUCLEOTIDE SEQUENCE</scope>
    <source>
        <strain evidence="5">WQ 2009</strain>
    </source>
</reference>
<comment type="subcellular location">
    <subcellularLocation>
        <location evidence="4">Cytoplasm</location>
    </subcellularLocation>
</comment>
<accession>A0A8T4HCJ7</accession>
<proteinExistence type="inferred from homology"/>
<dbReference type="GO" id="GO:0005737">
    <property type="term" value="C:cytoplasm"/>
    <property type="evidence" value="ECO:0007669"/>
    <property type="project" value="UniProtKB-SubCell"/>
</dbReference>
<dbReference type="PIRSF" id="PIRSF006305">
    <property type="entry name" value="Maf"/>
    <property type="match status" value="1"/>
</dbReference>
<dbReference type="Proteomes" id="UP000679691">
    <property type="component" value="Unassembled WGS sequence"/>
</dbReference>